<dbReference type="InterPro" id="IPR006993">
    <property type="entry name" value="Glut_rich_SH3-bd"/>
</dbReference>
<feature type="transmembrane region" description="Helical" evidence="2">
    <location>
        <begin position="44"/>
        <end position="62"/>
    </location>
</feature>
<evidence type="ECO:0000313" key="4">
    <source>
        <dbReference type="Proteomes" id="UP000749559"/>
    </source>
</evidence>
<feature type="transmembrane region" description="Helical" evidence="2">
    <location>
        <begin position="20"/>
        <end position="37"/>
    </location>
</feature>
<dbReference type="Proteomes" id="UP000749559">
    <property type="component" value="Unassembled WGS sequence"/>
</dbReference>
<dbReference type="EMBL" id="CAIIXF020000012">
    <property type="protein sequence ID" value="CAH1800891.1"/>
    <property type="molecule type" value="Genomic_DNA"/>
</dbReference>
<feature type="non-terminal residue" evidence="3">
    <location>
        <position position="186"/>
    </location>
</feature>
<dbReference type="PANTHER" id="PTHR12232">
    <property type="entry name" value="SH3 DOMAIN-BINDING GLUTAMIC ACID-RICH-LIKE PROTEIN"/>
    <property type="match status" value="1"/>
</dbReference>
<dbReference type="InterPro" id="IPR036249">
    <property type="entry name" value="Thioredoxin-like_sf"/>
</dbReference>
<dbReference type="Pfam" id="PF04908">
    <property type="entry name" value="SH3BGR"/>
    <property type="match status" value="1"/>
</dbReference>
<accession>A0A8S4Q4Q2</accession>
<dbReference type="InterPro" id="IPR051033">
    <property type="entry name" value="SH3BGR"/>
</dbReference>
<dbReference type="SUPFAM" id="SSF52833">
    <property type="entry name" value="Thioredoxin-like"/>
    <property type="match status" value="1"/>
</dbReference>
<evidence type="ECO:0008006" key="5">
    <source>
        <dbReference type="Google" id="ProtNLM"/>
    </source>
</evidence>
<organism evidence="3 4">
    <name type="scientific">Owenia fusiformis</name>
    <name type="common">Polychaete worm</name>
    <dbReference type="NCBI Taxonomy" id="6347"/>
    <lineage>
        <taxon>Eukaryota</taxon>
        <taxon>Metazoa</taxon>
        <taxon>Spiralia</taxon>
        <taxon>Lophotrochozoa</taxon>
        <taxon>Annelida</taxon>
        <taxon>Polychaeta</taxon>
        <taxon>Sedentaria</taxon>
        <taxon>Canalipalpata</taxon>
        <taxon>Sabellida</taxon>
        <taxon>Oweniida</taxon>
        <taxon>Oweniidae</taxon>
        <taxon>Owenia</taxon>
    </lineage>
</organism>
<reference evidence="3" key="1">
    <citation type="submission" date="2022-03" db="EMBL/GenBank/DDBJ databases">
        <authorList>
            <person name="Martin C."/>
        </authorList>
    </citation>
    <scope>NUCLEOTIDE SEQUENCE</scope>
</reference>
<dbReference type="OrthoDB" id="9932926at2759"/>
<dbReference type="GO" id="GO:0005737">
    <property type="term" value="C:cytoplasm"/>
    <property type="evidence" value="ECO:0007669"/>
    <property type="project" value="TreeGrafter"/>
</dbReference>
<dbReference type="PANTHER" id="PTHR12232:SF0">
    <property type="entry name" value="THIOREDOXIN DOMAIN-CONTAINING PROTEIN"/>
    <property type="match status" value="1"/>
</dbReference>
<evidence type="ECO:0000256" key="1">
    <source>
        <dbReference type="ARBA" id="ARBA00007764"/>
    </source>
</evidence>
<comment type="similarity">
    <text evidence="1">Belongs to the SH3BGR family.</text>
</comment>
<evidence type="ECO:0000256" key="2">
    <source>
        <dbReference type="SAM" id="Phobius"/>
    </source>
</evidence>
<evidence type="ECO:0000313" key="3">
    <source>
        <dbReference type="EMBL" id="CAH1800891.1"/>
    </source>
</evidence>
<dbReference type="Gene3D" id="3.40.30.10">
    <property type="entry name" value="Glutaredoxin"/>
    <property type="match status" value="1"/>
</dbReference>
<keyword evidence="4" id="KW-1185">Reference proteome</keyword>
<protein>
    <recommendedName>
        <fullName evidence="5">SH3 domain-binding glutamic acid-rich-like protein 3</fullName>
    </recommendedName>
</protein>
<keyword evidence="2" id="KW-0812">Transmembrane</keyword>
<gene>
    <name evidence="3" type="ORF">OFUS_LOCUS24728</name>
</gene>
<dbReference type="CDD" id="cd03030">
    <property type="entry name" value="GRX_SH3BGR"/>
    <property type="match status" value="1"/>
</dbReference>
<comment type="caution">
    <text evidence="3">The sequence shown here is derived from an EMBL/GenBank/DDBJ whole genome shotgun (WGS) entry which is preliminary data.</text>
</comment>
<name>A0A8S4Q4Q2_OWEFU</name>
<keyword evidence="2" id="KW-0472">Membrane</keyword>
<proteinExistence type="inferred from homology"/>
<sequence length="186" mass="20476">ILNRPGAVVKIGANVTTAYSVVRVRLSIFVSVFNLLTKLSAMKLAIAVCLVAVFYIAGAAVLNNELTNLEEDRQLGLMISLLKRYLKQHELRTRSNTGVNLYFSLVSSNLETKKHQQRIVMVLNAAKIPYEIIDIASSDEGKAAMRAGAGSKAIPPQIFNGEQYCGDYAAFDNAVEEETLHEFLKI</sequence>
<dbReference type="AlphaFoldDB" id="A0A8S4Q4Q2"/>
<keyword evidence="2" id="KW-1133">Transmembrane helix</keyword>